<dbReference type="EMBL" id="JBHUEM010000014">
    <property type="protein sequence ID" value="MFD1736947.1"/>
    <property type="molecule type" value="Genomic_DNA"/>
</dbReference>
<keyword evidence="1 2" id="KW-0732">Signal</keyword>
<feature type="chain" id="PRO_5046361689" evidence="2">
    <location>
        <begin position="31"/>
        <end position="1515"/>
    </location>
</feature>
<feature type="domain" description="SLH" evidence="3">
    <location>
        <begin position="98"/>
        <end position="157"/>
    </location>
</feature>
<dbReference type="PROSITE" id="PS51272">
    <property type="entry name" value="SLH"/>
    <property type="match status" value="2"/>
</dbReference>
<proteinExistence type="predicted"/>
<dbReference type="InterPro" id="IPR014755">
    <property type="entry name" value="Cu-Rt/internalin_Ig-like"/>
</dbReference>
<dbReference type="Pfam" id="PF00395">
    <property type="entry name" value="SLH"/>
    <property type="match status" value="2"/>
</dbReference>
<feature type="signal peptide" evidence="2">
    <location>
        <begin position="1"/>
        <end position="30"/>
    </location>
</feature>
<protein>
    <submittedName>
        <fullName evidence="4">S-layer homology domain-containing protein</fullName>
    </submittedName>
</protein>
<dbReference type="Gene3D" id="2.60.40.1220">
    <property type="match status" value="6"/>
</dbReference>
<dbReference type="Pfam" id="PF13205">
    <property type="entry name" value="Big_5"/>
    <property type="match status" value="2"/>
</dbReference>
<evidence type="ECO:0000256" key="1">
    <source>
        <dbReference type="ARBA" id="ARBA00022729"/>
    </source>
</evidence>
<organism evidence="4 5">
    <name type="scientific">Bacillus salitolerans</name>
    <dbReference type="NCBI Taxonomy" id="1437434"/>
    <lineage>
        <taxon>Bacteria</taxon>
        <taxon>Bacillati</taxon>
        <taxon>Bacillota</taxon>
        <taxon>Bacilli</taxon>
        <taxon>Bacillales</taxon>
        <taxon>Bacillaceae</taxon>
        <taxon>Bacillus</taxon>
    </lineage>
</organism>
<evidence type="ECO:0000313" key="4">
    <source>
        <dbReference type="EMBL" id="MFD1736947.1"/>
    </source>
</evidence>
<evidence type="ECO:0000259" key="3">
    <source>
        <dbReference type="PROSITE" id="PS51272"/>
    </source>
</evidence>
<name>A0ABW4LR09_9BACI</name>
<gene>
    <name evidence="4" type="ORF">ACFSCX_10270</name>
</gene>
<dbReference type="RefSeq" id="WP_377928137.1">
    <property type="nucleotide sequence ID" value="NZ_JBHUEM010000014.1"/>
</dbReference>
<dbReference type="InterPro" id="IPR032812">
    <property type="entry name" value="SbsA_Ig"/>
</dbReference>
<dbReference type="Proteomes" id="UP001597214">
    <property type="component" value="Unassembled WGS sequence"/>
</dbReference>
<comment type="caution">
    <text evidence="4">The sequence shown here is derived from an EMBL/GenBank/DDBJ whole genome shotgun (WGS) entry which is preliminary data.</text>
</comment>
<evidence type="ECO:0000256" key="2">
    <source>
        <dbReference type="SAM" id="SignalP"/>
    </source>
</evidence>
<dbReference type="InterPro" id="IPR001119">
    <property type="entry name" value="SLH_dom"/>
</dbReference>
<evidence type="ECO:0000313" key="5">
    <source>
        <dbReference type="Proteomes" id="UP001597214"/>
    </source>
</evidence>
<accession>A0ABW4LR09</accession>
<feature type="domain" description="SLH" evidence="3">
    <location>
        <begin position="33"/>
        <end position="97"/>
    </location>
</feature>
<keyword evidence="5" id="KW-1185">Reference proteome</keyword>
<reference evidence="5" key="1">
    <citation type="journal article" date="2019" name="Int. J. Syst. Evol. Microbiol.">
        <title>The Global Catalogue of Microorganisms (GCM) 10K type strain sequencing project: providing services to taxonomists for standard genome sequencing and annotation.</title>
        <authorList>
            <consortium name="The Broad Institute Genomics Platform"/>
            <consortium name="The Broad Institute Genome Sequencing Center for Infectious Disease"/>
            <person name="Wu L."/>
            <person name="Ma J."/>
        </authorList>
    </citation>
    <scope>NUCLEOTIDE SEQUENCE [LARGE SCALE GENOMIC DNA]</scope>
    <source>
        <strain evidence="5">CCUG 49339</strain>
    </source>
</reference>
<sequence length="1515" mass="158231">MAYQPKSYRKFLAGSVSAALVASIVTPAVAAEVKTFPDVENIQDAETKAAIYALADLGVINGYADGNFGPYNNVTRGQVAKMLVKFLGLEVSEAQGTFSDLPATHEFAAYAEALQEAGYLNGYADGSFGVNNPINRAGLAKILVNAFGLTATEDEVSYTDLDLITSAEDREKVAIAAQNGLFKDADKFNPYGQMNRSGFALVLYRLAGEAVVGVELTDAVSVNSTTLEVTLAEANLELTAEDFVVEVDGEAVEVTVEANEDGSVYTLTHADLAGTAGTLTVNGLDVDFDYTVSSVSVDSVSAIDNKRIKVVFSDSFVAAGFNAASTELSVDGFTITDKDGKAIELESAVLQNDGKTVILTAKNEMTPGLAFTLKVANVQNSDVAHTVVAKPADSTKPVASTVTAISNTLVKVVFDSTDATDESILDPANYVINNDVTVESVAFVSSSKTNELYLTTSPQSAGKVYTLTVNGVEDYSGNVITETKLQFAGKAEDKTAPTVSTATARSGKFVTVTFSDASQLDAAALSNVANYSINNELTVEKVEVISNSIENNTKTVKLTTSTQTAGKVYKLTVDNLADVYGNVPSTDLTVNFAGTALDTTGPNVTSATAKSNTKVEVVFHEELTKEDAIAIANYSIDGLEITGASFDESTTSGTYLRKVTLTTSAQTAGKVYEVVVSNVKDELGNAITTSQTYKFKFAGKGADTVKPGVESTIGKAGNKVEIKFTEDVTEASAETLTNYVINGDLGYPTSAVYSASTRTVTLTTANQSNGKVYEVKINNIVDEAGNAITADTKVSFAGVGSSLDALKLESVVALNKRQIQVTFNKDVDNGTVAKSDFNLKKGSDAYVDINTMVGADLDRVDGKTYIITLPTANALTTDIYTLQVDSEIKDLGGTALSTTDTAKSVVSFGGVDSNPATPKVSTVTQVSQKTLEVTFEDKVNVTTFGAVGEVYVTYTKSDGTTVTRNLATTSSYTVDSTDAHKVRFLFADAIEGNQVAKLVFHADGFDDVNDVTGNFSMVAPSGATNYEVSFGTVDYAATGLKLSSAVAIDEQTIELEFNQDILFNSGAALTNPGAGTDDNFLQLKVNGGAKVVGYDLKYAEKTASNKVRVYFTPGSNFSEGSLYDVVITDNAAGDALFTTLDGVGLDASVTNDAKAVFGYNAAENKGPELLSVIPLSDTVVQITFSESLSVDPTTDATAGTAIEFYNGTTQIAHGQLGAFTDVSNGAKRVYTVELSGGKFLAGTTYKVKMPNGLTITDKFGVDAIKKSATTDVFVTFGGIATAATTPDVSDFAFSNLATEEVTSTTGVAQNAFKTLEVYVGTTAPTAATVAEYTYDLTGAALTAATGAALTAVTDTSDAGDTVYYRYVDQANNVSAWVADGQLVDNVVAGNIVISDNTATSDAATGDTIVLTSDTTASNTKWADSKLQDGDKIVITFGTETLTYTLQSGDMAKLKGSTNITITVGTTTTGVAYSGTTGTAAAFDAALTAVDNGSVTVVSSTGNKSVTTGSWATTDN</sequence>